<feature type="transmembrane region" description="Helical" evidence="1">
    <location>
        <begin position="120"/>
        <end position="143"/>
    </location>
</feature>
<feature type="transmembrane region" description="Helical" evidence="1">
    <location>
        <begin position="395"/>
        <end position="416"/>
    </location>
</feature>
<name>A0A9X0A1L6_9CNID</name>
<organism evidence="2 3">
    <name type="scientific">Desmophyllum pertusum</name>
    <dbReference type="NCBI Taxonomy" id="174260"/>
    <lineage>
        <taxon>Eukaryota</taxon>
        <taxon>Metazoa</taxon>
        <taxon>Cnidaria</taxon>
        <taxon>Anthozoa</taxon>
        <taxon>Hexacorallia</taxon>
        <taxon>Scleractinia</taxon>
        <taxon>Caryophylliina</taxon>
        <taxon>Caryophylliidae</taxon>
        <taxon>Desmophyllum</taxon>
    </lineage>
</organism>
<keyword evidence="1" id="KW-1133">Transmembrane helix</keyword>
<feature type="transmembrane region" description="Helical" evidence="1">
    <location>
        <begin position="26"/>
        <end position="48"/>
    </location>
</feature>
<gene>
    <name evidence="2" type="ORF">OS493_016095</name>
</gene>
<dbReference type="EMBL" id="MU825404">
    <property type="protein sequence ID" value="KAJ7391807.1"/>
    <property type="molecule type" value="Genomic_DNA"/>
</dbReference>
<accession>A0A9X0A1L6</accession>
<proteinExistence type="predicted"/>
<keyword evidence="3" id="KW-1185">Reference proteome</keyword>
<keyword evidence="1" id="KW-0812">Transmembrane</keyword>
<evidence type="ECO:0000313" key="2">
    <source>
        <dbReference type="EMBL" id="KAJ7391807.1"/>
    </source>
</evidence>
<feature type="transmembrane region" description="Helical" evidence="1">
    <location>
        <begin position="155"/>
        <end position="173"/>
    </location>
</feature>
<dbReference type="Proteomes" id="UP001163046">
    <property type="component" value="Unassembled WGS sequence"/>
</dbReference>
<feature type="transmembrane region" description="Helical" evidence="1">
    <location>
        <begin position="249"/>
        <end position="267"/>
    </location>
</feature>
<dbReference type="Gene3D" id="1.20.1070.10">
    <property type="entry name" value="Rhodopsin 7-helix transmembrane proteins"/>
    <property type="match status" value="1"/>
</dbReference>
<feature type="transmembrane region" description="Helical" evidence="1">
    <location>
        <begin position="216"/>
        <end position="237"/>
    </location>
</feature>
<sequence length="596" mass="67266">MESNSSEKRTYCTKSTKSLKVSRSTLFYYVGHLVLVITVTLPTIFYVLQPAHPTHNSSNETTSLNIDSTMNSSNAWRARNLTTSQGFLLKCNSPLVPDNETGQCRPPCAWTTQSPLTQKVYYIIIVVGLWMALISTVITFITWASIKNLRKFPHVLRFHIMVCCIILANSKMLPIHRGAAKGFCRGQKFWLPTGHSSIGTVIQGATSHYFGLAHSFWTMCFIANTYAVIIQANRGVFKHPIKFHLIQSVLCWLGPAIIVAGCLYFAPPGYKFLSVDLMTAGPGSIQMAYFAVTLPMQVTLGVSLCLLWSIVWYLRKARLDSTKRVIRAREERVSMRRIERQFLSMAVAMLLVVGVVLIINTVTIYCIRDFVHDAEVYFKCLQVSTNCKPPTVNSVLPLISVVTPGFACLVFFFLLFMNKDCRNIWKTCFRKVSKVFELCKPAPMKIRAYTDRSRCSSTLTVLSDRRESVPSFLFQGNVPRLDLTKPRASSLNLPVNKQRIALSNLDIEIRVTPPPNELDTKSRCHSVPIFLLNNLKELDSQRNNDINTTTYPVNRLSGEFGSVDSLNHSDDSDVNSEAPMERVNFIREMSEYSSKL</sequence>
<dbReference type="OrthoDB" id="5978736at2759"/>
<feature type="transmembrane region" description="Helical" evidence="1">
    <location>
        <begin position="342"/>
        <end position="365"/>
    </location>
</feature>
<protein>
    <recommendedName>
        <fullName evidence="4">G-protein coupled receptors family 2 profile 2 domain-containing protein</fullName>
    </recommendedName>
</protein>
<evidence type="ECO:0008006" key="4">
    <source>
        <dbReference type="Google" id="ProtNLM"/>
    </source>
</evidence>
<reference evidence="2" key="1">
    <citation type="submission" date="2023-01" db="EMBL/GenBank/DDBJ databases">
        <title>Genome assembly of the deep-sea coral Lophelia pertusa.</title>
        <authorList>
            <person name="Herrera S."/>
            <person name="Cordes E."/>
        </authorList>
    </citation>
    <scope>NUCLEOTIDE SEQUENCE</scope>
    <source>
        <strain evidence="2">USNM1676648</strain>
        <tissue evidence="2">Polyp</tissue>
    </source>
</reference>
<feature type="transmembrane region" description="Helical" evidence="1">
    <location>
        <begin position="287"/>
        <end position="314"/>
    </location>
</feature>
<dbReference type="AlphaFoldDB" id="A0A9X0A1L6"/>
<evidence type="ECO:0000256" key="1">
    <source>
        <dbReference type="SAM" id="Phobius"/>
    </source>
</evidence>
<evidence type="ECO:0000313" key="3">
    <source>
        <dbReference type="Proteomes" id="UP001163046"/>
    </source>
</evidence>
<comment type="caution">
    <text evidence="2">The sequence shown here is derived from an EMBL/GenBank/DDBJ whole genome shotgun (WGS) entry which is preliminary data.</text>
</comment>
<keyword evidence="1" id="KW-0472">Membrane</keyword>